<reference evidence="2 3" key="1">
    <citation type="submission" date="2016-10" db="EMBL/GenBank/DDBJ databases">
        <authorList>
            <person name="de Groot N.N."/>
        </authorList>
    </citation>
    <scope>NUCLEOTIDE SEQUENCE [LARGE SCALE GENOMIC DNA]</scope>
    <source>
        <strain evidence="2 3">DSM 44637</strain>
    </source>
</reference>
<evidence type="ECO:0000256" key="1">
    <source>
        <dbReference type="SAM" id="Phobius"/>
    </source>
</evidence>
<sequence length="136" mass="13950">MLEEMNRTPAHEKSAADLAADLSASLKRLLHDELRLAMAELQAKGKRFGIGAGLVGFAGVLAFLGGATLIAAAVLALALVVPGWLSALLVGGALLLVAGLAALAGGKEASRAGPVVPEESVERVREDVETMKQVRS</sequence>
<dbReference type="Proteomes" id="UP000199137">
    <property type="component" value="Unassembled WGS sequence"/>
</dbReference>
<feature type="transmembrane region" description="Helical" evidence="1">
    <location>
        <begin position="84"/>
        <end position="104"/>
    </location>
</feature>
<dbReference type="RefSeq" id="WP_093576877.1">
    <property type="nucleotide sequence ID" value="NZ_FOWC01000020.1"/>
</dbReference>
<evidence type="ECO:0000313" key="2">
    <source>
        <dbReference type="EMBL" id="SFQ71005.1"/>
    </source>
</evidence>
<dbReference type="STRING" id="112413.SAMN05421854_12083"/>
<keyword evidence="1" id="KW-0812">Transmembrane</keyword>
<feature type="transmembrane region" description="Helical" evidence="1">
    <location>
        <begin position="48"/>
        <end position="78"/>
    </location>
</feature>
<keyword evidence="1" id="KW-1133">Transmembrane helix</keyword>
<organism evidence="2 3">
    <name type="scientific">Amycolatopsis rubida</name>
    <dbReference type="NCBI Taxonomy" id="112413"/>
    <lineage>
        <taxon>Bacteria</taxon>
        <taxon>Bacillati</taxon>
        <taxon>Actinomycetota</taxon>
        <taxon>Actinomycetes</taxon>
        <taxon>Pseudonocardiales</taxon>
        <taxon>Pseudonocardiaceae</taxon>
        <taxon>Amycolatopsis</taxon>
    </lineage>
</organism>
<dbReference type="EMBL" id="FOWC01000020">
    <property type="protein sequence ID" value="SFQ71005.1"/>
    <property type="molecule type" value="Genomic_DNA"/>
</dbReference>
<accession>A0A1I6AQR2</accession>
<evidence type="ECO:0000313" key="3">
    <source>
        <dbReference type="Proteomes" id="UP000199137"/>
    </source>
</evidence>
<gene>
    <name evidence="2" type="ORF">SAMN05421854_12083</name>
</gene>
<name>A0A1I6AQR2_9PSEU</name>
<dbReference type="AlphaFoldDB" id="A0A1I6AQR2"/>
<proteinExistence type="predicted"/>
<protein>
    <submittedName>
        <fullName evidence="2">Putative Holin-X, holin superfamily III</fullName>
    </submittedName>
</protein>
<dbReference type="InterPro" id="IPR009937">
    <property type="entry name" value="Phage_holin_3_6"/>
</dbReference>
<dbReference type="Pfam" id="PF07332">
    <property type="entry name" value="Phage_holin_3_6"/>
    <property type="match status" value="1"/>
</dbReference>
<keyword evidence="1" id="KW-0472">Membrane</keyword>